<dbReference type="SUPFAM" id="SSF88659">
    <property type="entry name" value="Sigma3 and sigma4 domains of RNA polymerase sigma factors"/>
    <property type="match status" value="1"/>
</dbReference>
<dbReference type="GO" id="GO:0006352">
    <property type="term" value="P:DNA-templated transcription initiation"/>
    <property type="evidence" value="ECO:0007669"/>
    <property type="project" value="InterPro"/>
</dbReference>
<accession>A0A8J7Q919</accession>
<sequence>MTTNPAVNGNHQPDITHLLQAWHQGDKDALDGVFPLVYADLRRMARHFLRDGARQTLQPTGLVHEMYARLLGSPPSQFENRAHFFNAARMIIRQILVQQSRMRDSIKRGKGMQRQPLEDEEIQAGGDLNLDTLVSIHQCLESFRKLDERKARIVELRFFLGLDISETAEVLNTSERTVRRDWQTAKVWLKRNLKQSA</sequence>
<proteinExistence type="predicted"/>
<keyword evidence="6" id="KW-1185">Reference proteome</keyword>
<evidence type="ECO:0000313" key="5">
    <source>
        <dbReference type="EMBL" id="MBO1320821.1"/>
    </source>
</evidence>
<dbReference type="PANTHER" id="PTHR43133">
    <property type="entry name" value="RNA POLYMERASE ECF-TYPE SIGMA FACTO"/>
    <property type="match status" value="1"/>
</dbReference>
<dbReference type="PANTHER" id="PTHR43133:SF39">
    <property type="entry name" value="SIMILAR TO RNA POLYMERASE SIGMA-E FACTOR"/>
    <property type="match status" value="1"/>
</dbReference>
<keyword evidence="2" id="KW-0731">Sigma factor</keyword>
<keyword evidence="1" id="KW-0805">Transcription regulation</keyword>
<dbReference type="InterPro" id="IPR053812">
    <property type="entry name" value="HTH_Sigma70_ECF-like"/>
</dbReference>
<dbReference type="InterPro" id="IPR014284">
    <property type="entry name" value="RNA_pol_sigma-70_dom"/>
</dbReference>
<dbReference type="InterPro" id="IPR011517">
    <property type="entry name" value="RNA_pol_sigma70_ECF-like"/>
</dbReference>
<dbReference type="Gene3D" id="1.10.10.10">
    <property type="entry name" value="Winged helix-like DNA-binding domain superfamily/Winged helix DNA-binding domain"/>
    <property type="match status" value="1"/>
</dbReference>
<dbReference type="Proteomes" id="UP000664417">
    <property type="component" value="Unassembled WGS sequence"/>
</dbReference>
<dbReference type="EMBL" id="JAFREP010000019">
    <property type="protein sequence ID" value="MBO1320821.1"/>
    <property type="molecule type" value="Genomic_DNA"/>
</dbReference>
<evidence type="ECO:0000256" key="3">
    <source>
        <dbReference type="ARBA" id="ARBA00023163"/>
    </source>
</evidence>
<dbReference type="NCBIfam" id="TIGR02999">
    <property type="entry name" value="Sig-70_X6"/>
    <property type="match status" value="1"/>
</dbReference>
<dbReference type="InterPro" id="IPR039425">
    <property type="entry name" value="RNA_pol_sigma-70-like"/>
</dbReference>
<dbReference type="Pfam" id="PF07638">
    <property type="entry name" value="Sigma70_ECF"/>
    <property type="match status" value="1"/>
</dbReference>
<dbReference type="InterPro" id="IPR036388">
    <property type="entry name" value="WH-like_DNA-bd_sf"/>
</dbReference>
<evidence type="ECO:0000313" key="6">
    <source>
        <dbReference type="Proteomes" id="UP000664417"/>
    </source>
</evidence>
<dbReference type="AlphaFoldDB" id="A0A8J7Q919"/>
<organism evidence="5 6">
    <name type="scientific">Acanthopleuribacter pedis</name>
    <dbReference type="NCBI Taxonomy" id="442870"/>
    <lineage>
        <taxon>Bacteria</taxon>
        <taxon>Pseudomonadati</taxon>
        <taxon>Acidobacteriota</taxon>
        <taxon>Holophagae</taxon>
        <taxon>Acanthopleuribacterales</taxon>
        <taxon>Acanthopleuribacteraceae</taxon>
        <taxon>Acanthopleuribacter</taxon>
    </lineage>
</organism>
<dbReference type="GO" id="GO:0016987">
    <property type="term" value="F:sigma factor activity"/>
    <property type="evidence" value="ECO:0007669"/>
    <property type="project" value="UniProtKB-KW"/>
</dbReference>
<reference evidence="5" key="1">
    <citation type="submission" date="2021-03" db="EMBL/GenBank/DDBJ databases">
        <authorList>
            <person name="Wang G."/>
        </authorList>
    </citation>
    <scope>NUCLEOTIDE SEQUENCE</scope>
    <source>
        <strain evidence="5">KCTC 12899</strain>
    </source>
</reference>
<comment type="caution">
    <text evidence="5">The sequence shown here is derived from an EMBL/GenBank/DDBJ whole genome shotgun (WGS) entry which is preliminary data.</text>
</comment>
<evidence type="ECO:0000256" key="1">
    <source>
        <dbReference type="ARBA" id="ARBA00023015"/>
    </source>
</evidence>
<evidence type="ECO:0000256" key="2">
    <source>
        <dbReference type="ARBA" id="ARBA00023082"/>
    </source>
</evidence>
<keyword evidence="3" id="KW-0804">Transcription</keyword>
<name>A0A8J7Q919_9BACT</name>
<protein>
    <submittedName>
        <fullName evidence="5">Sigma-70 family RNA polymerase sigma factor</fullName>
    </submittedName>
</protein>
<feature type="domain" description="RNA polymerase sigma-70 ECF-like HTH" evidence="4">
    <location>
        <begin position="14"/>
        <end position="194"/>
    </location>
</feature>
<gene>
    <name evidence="5" type="ORF">J3U88_20245</name>
</gene>
<dbReference type="InterPro" id="IPR013324">
    <property type="entry name" value="RNA_pol_sigma_r3/r4-like"/>
</dbReference>
<dbReference type="RefSeq" id="WP_207860778.1">
    <property type="nucleotide sequence ID" value="NZ_JAFREP010000019.1"/>
</dbReference>
<dbReference type="NCBIfam" id="TIGR02937">
    <property type="entry name" value="sigma70-ECF"/>
    <property type="match status" value="1"/>
</dbReference>
<evidence type="ECO:0000259" key="4">
    <source>
        <dbReference type="Pfam" id="PF07638"/>
    </source>
</evidence>